<name>A0AAP0G175_9ASPA</name>
<dbReference type="Proteomes" id="UP001418222">
    <property type="component" value="Unassembled WGS sequence"/>
</dbReference>
<dbReference type="PANTHER" id="PTHR33702:SF30">
    <property type="entry name" value="OS05G0576600 PROTEIN"/>
    <property type="match status" value="1"/>
</dbReference>
<protein>
    <submittedName>
        <fullName evidence="1">Uncharacterized protein</fullName>
    </submittedName>
</protein>
<gene>
    <name evidence="1" type="ORF">KSP39_PZI015623</name>
</gene>
<proteinExistence type="predicted"/>
<dbReference type="AlphaFoldDB" id="A0AAP0G175"/>
<accession>A0AAP0G175</accession>
<organism evidence="1 2">
    <name type="scientific">Platanthera zijinensis</name>
    <dbReference type="NCBI Taxonomy" id="2320716"/>
    <lineage>
        <taxon>Eukaryota</taxon>
        <taxon>Viridiplantae</taxon>
        <taxon>Streptophyta</taxon>
        <taxon>Embryophyta</taxon>
        <taxon>Tracheophyta</taxon>
        <taxon>Spermatophyta</taxon>
        <taxon>Magnoliopsida</taxon>
        <taxon>Liliopsida</taxon>
        <taxon>Asparagales</taxon>
        <taxon>Orchidaceae</taxon>
        <taxon>Orchidoideae</taxon>
        <taxon>Orchideae</taxon>
        <taxon>Orchidinae</taxon>
        <taxon>Platanthera</taxon>
    </lineage>
</organism>
<dbReference type="PANTHER" id="PTHR33702">
    <property type="entry name" value="BNAA09G40010D PROTEIN"/>
    <property type="match status" value="1"/>
</dbReference>
<reference evidence="1 2" key="1">
    <citation type="journal article" date="2022" name="Nat. Plants">
        <title>Genomes of leafy and leafless Platanthera orchids illuminate the evolution of mycoheterotrophy.</title>
        <authorList>
            <person name="Li M.H."/>
            <person name="Liu K.W."/>
            <person name="Li Z."/>
            <person name="Lu H.C."/>
            <person name="Ye Q.L."/>
            <person name="Zhang D."/>
            <person name="Wang J.Y."/>
            <person name="Li Y.F."/>
            <person name="Zhong Z.M."/>
            <person name="Liu X."/>
            <person name="Yu X."/>
            <person name="Liu D.K."/>
            <person name="Tu X.D."/>
            <person name="Liu B."/>
            <person name="Hao Y."/>
            <person name="Liao X.Y."/>
            <person name="Jiang Y.T."/>
            <person name="Sun W.H."/>
            <person name="Chen J."/>
            <person name="Chen Y.Q."/>
            <person name="Ai Y."/>
            <person name="Zhai J.W."/>
            <person name="Wu S.S."/>
            <person name="Zhou Z."/>
            <person name="Hsiao Y.Y."/>
            <person name="Wu W.L."/>
            <person name="Chen Y.Y."/>
            <person name="Lin Y.F."/>
            <person name="Hsu J.L."/>
            <person name="Li C.Y."/>
            <person name="Wang Z.W."/>
            <person name="Zhao X."/>
            <person name="Zhong W.Y."/>
            <person name="Ma X.K."/>
            <person name="Ma L."/>
            <person name="Huang J."/>
            <person name="Chen G.Z."/>
            <person name="Huang M.Z."/>
            <person name="Huang L."/>
            <person name="Peng D.H."/>
            <person name="Luo Y.B."/>
            <person name="Zou S.Q."/>
            <person name="Chen S.P."/>
            <person name="Lan S."/>
            <person name="Tsai W.C."/>
            <person name="Van de Peer Y."/>
            <person name="Liu Z.J."/>
        </authorList>
    </citation>
    <scope>NUCLEOTIDE SEQUENCE [LARGE SCALE GENOMIC DNA]</scope>
    <source>
        <strain evidence="1">Lor287</strain>
    </source>
</reference>
<evidence type="ECO:0000313" key="1">
    <source>
        <dbReference type="EMBL" id="KAK8933197.1"/>
    </source>
</evidence>
<comment type="caution">
    <text evidence="1">The sequence shown here is derived from an EMBL/GenBank/DDBJ whole genome shotgun (WGS) entry which is preliminary data.</text>
</comment>
<evidence type="ECO:0000313" key="2">
    <source>
        <dbReference type="Proteomes" id="UP001418222"/>
    </source>
</evidence>
<sequence>MAALPLRFCRAVRSYCPRWGYQRLKNSDTDKNLRVAGRPARGGRLQRPIRLRRVSRIRTILSSPIRLLARLRSAYVDSVIRLLGKGSGRSASIGSESLLNRPIPRDRPAKFEPMYFERRLMLEVSHSMRASGEIDVAVKCRKDQSAPLGL</sequence>
<dbReference type="EMBL" id="JBBWWQ010000013">
    <property type="protein sequence ID" value="KAK8933197.1"/>
    <property type="molecule type" value="Genomic_DNA"/>
</dbReference>
<keyword evidence="2" id="KW-1185">Reference proteome</keyword>